<reference evidence="2" key="1">
    <citation type="submission" date="2018-05" db="EMBL/GenBank/DDBJ databases">
        <authorList>
            <person name="Lanie J.A."/>
            <person name="Ng W.-L."/>
            <person name="Kazmierczak K.M."/>
            <person name="Andrzejewski T.M."/>
            <person name="Davidsen T.M."/>
            <person name="Wayne K.J."/>
            <person name="Tettelin H."/>
            <person name="Glass J.I."/>
            <person name="Rusch D."/>
            <person name="Podicherti R."/>
            <person name="Tsui H.-C.T."/>
            <person name="Winkler M.E."/>
        </authorList>
    </citation>
    <scope>NUCLEOTIDE SEQUENCE</scope>
</reference>
<keyword evidence="1" id="KW-0812">Transmembrane</keyword>
<sequence length="42" mass="4704">MMRVEQNKHESVAHLKRKPFSLIVSLLFVAAILSLPLNSLAT</sequence>
<proteinExistence type="predicted"/>
<name>A0A381WZW8_9ZZZZ</name>
<accession>A0A381WZW8</accession>
<organism evidence="2">
    <name type="scientific">marine metagenome</name>
    <dbReference type="NCBI Taxonomy" id="408172"/>
    <lineage>
        <taxon>unclassified sequences</taxon>
        <taxon>metagenomes</taxon>
        <taxon>ecological metagenomes</taxon>
    </lineage>
</organism>
<evidence type="ECO:0000256" key="1">
    <source>
        <dbReference type="SAM" id="Phobius"/>
    </source>
</evidence>
<evidence type="ECO:0000313" key="2">
    <source>
        <dbReference type="EMBL" id="SVA57513.1"/>
    </source>
</evidence>
<dbReference type="EMBL" id="UINC01013283">
    <property type="protein sequence ID" value="SVA57513.1"/>
    <property type="molecule type" value="Genomic_DNA"/>
</dbReference>
<keyword evidence="1" id="KW-0472">Membrane</keyword>
<gene>
    <name evidence="2" type="ORF">METZ01_LOCUS110367</name>
</gene>
<feature type="non-terminal residue" evidence="2">
    <location>
        <position position="42"/>
    </location>
</feature>
<keyword evidence="1" id="KW-1133">Transmembrane helix</keyword>
<feature type="transmembrane region" description="Helical" evidence="1">
    <location>
        <begin position="20"/>
        <end position="41"/>
    </location>
</feature>
<dbReference type="AlphaFoldDB" id="A0A381WZW8"/>
<protein>
    <submittedName>
        <fullName evidence="2">Uncharacterized protein</fullName>
    </submittedName>
</protein>